<dbReference type="GO" id="GO:0003677">
    <property type="term" value="F:DNA binding"/>
    <property type="evidence" value="ECO:0007669"/>
    <property type="project" value="UniProtKB-KW"/>
</dbReference>
<dbReference type="RefSeq" id="WP_143290252.1">
    <property type="nucleotide sequence ID" value="NZ_FQVG01000025.1"/>
</dbReference>
<dbReference type="PANTHER" id="PTHR13370:SF3">
    <property type="entry name" value="TRNA (GUANINE(10)-N2)-METHYLTRANSFERASE HOMOLOG"/>
    <property type="match status" value="1"/>
</dbReference>
<evidence type="ECO:0000256" key="2">
    <source>
        <dbReference type="ARBA" id="ARBA00022603"/>
    </source>
</evidence>
<evidence type="ECO:0000313" key="10">
    <source>
        <dbReference type="EMBL" id="SHE94740.1"/>
    </source>
</evidence>
<accession>A0A1M4XMU6</accession>
<sequence>MSTFHKLYFKNSSDMSEIPSNSIDLVVTSPPYPMIEMWDELFFEDQNVKQSFEKGDGRSAFEFMHQNLDKVWVELSRVVKSGGIVCINIGDATRTINNNFEIYMNHSRIIAAMNKLGFKSLPSIIWRKQTNAPNKFMGSGMLPAGAYVTLEHEYILIFRKDKKREFKTQLEKKIRQESAYFWEERNTWFSDLWDFKGVNQNLKGNSRSRSAAYPYELAYRLINMYSIKGDTILDPFLGTGTTTIAAMACQRNSIGYEIDKNLLEIIEENVWKSISSANKRTLQRIKDHDYFIKNYEKPIKHFNQNLKMPVITGQEINIKFSLIDKIEKNNDYNYTCYYKDVILDEDF</sequence>
<evidence type="ECO:0000259" key="9">
    <source>
        <dbReference type="Pfam" id="PF01555"/>
    </source>
</evidence>
<dbReference type="GO" id="GO:0032259">
    <property type="term" value="P:methylation"/>
    <property type="evidence" value="ECO:0007669"/>
    <property type="project" value="UniProtKB-KW"/>
</dbReference>
<dbReference type="InterPro" id="IPR017985">
    <property type="entry name" value="MeTrfase_CN4_CS"/>
</dbReference>
<keyword evidence="3" id="KW-0808">Transferase</keyword>
<protein>
    <recommendedName>
        <fullName evidence="8">Methyltransferase</fullName>
        <ecNumber evidence="8">2.1.1.-</ecNumber>
    </recommendedName>
</protein>
<comment type="catalytic activity">
    <reaction evidence="7">
        <text>a 2'-deoxycytidine in DNA + S-adenosyl-L-methionine = an N(4)-methyl-2'-deoxycytidine in DNA + S-adenosyl-L-homocysteine + H(+)</text>
        <dbReference type="Rhea" id="RHEA:16857"/>
        <dbReference type="Rhea" id="RHEA-COMP:11369"/>
        <dbReference type="Rhea" id="RHEA-COMP:13674"/>
        <dbReference type="ChEBI" id="CHEBI:15378"/>
        <dbReference type="ChEBI" id="CHEBI:57856"/>
        <dbReference type="ChEBI" id="CHEBI:59789"/>
        <dbReference type="ChEBI" id="CHEBI:85452"/>
        <dbReference type="ChEBI" id="CHEBI:137933"/>
        <dbReference type="EC" id="2.1.1.113"/>
    </reaction>
</comment>
<dbReference type="AlphaFoldDB" id="A0A1M4XMU6"/>
<keyword evidence="6" id="KW-0238">DNA-binding</keyword>
<evidence type="ECO:0000256" key="6">
    <source>
        <dbReference type="ARBA" id="ARBA00023125"/>
    </source>
</evidence>
<dbReference type="InterPro" id="IPR029063">
    <property type="entry name" value="SAM-dependent_MTases_sf"/>
</dbReference>
<dbReference type="GO" id="GO:0008170">
    <property type="term" value="F:N-methyltransferase activity"/>
    <property type="evidence" value="ECO:0007669"/>
    <property type="project" value="InterPro"/>
</dbReference>
<dbReference type="Gene3D" id="3.40.50.150">
    <property type="entry name" value="Vaccinia Virus protein VP39"/>
    <property type="match status" value="1"/>
</dbReference>
<proteinExistence type="inferred from homology"/>
<dbReference type="GO" id="GO:0005737">
    <property type="term" value="C:cytoplasm"/>
    <property type="evidence" value="ECO:0007669"/>
    <property type="project" value="TreeGrafter"/>
</dbReference>
<gene>
    <name evidence="10" type="ORF">SAMN02746091_01447</name>
</gene>
<evidence type="ECO:0000256" key="4">
    <source>
        <dbReference type="ARBA" id="ARBA00022691"/>
    </source>
</evidence>
<dbReference type="EMBL" id="FQVG01000025">
    <property type="protein sequence ID" value="SHE94740.1"/>
    <property type="molecule type" value="Genomic_DNA"/>
</dbReference>
<dbReference type="SUPFAM" id="SSF53335">
    <property type="entry name" value="S-adenosyl-L-methionine-dependent methyltransferases"/>
    <property type="match status" value="1"/>
</dbReference>
<dbReference type="PRINTS" id="PR00508">
    <property type="entry name" value="S21N4MTFRASE"/>
</dbReference>
<dbReference type="Proteomes" id="UP000184423">
    <property type="component" value="Unassembled WGS sequence"/>
</dbReference>
<dbReference type="PANTHER" id="PTHR13370">
    <property type="entry name" value="RNA METHYLASE-RELATED"/>
    <property type="match status" value="1"/>
</dbReference>
<dbReference type="EC" id="2.1.1.-" evidence="8"/>
<keyword evidence="2 10" id="KW-0489">Methyltransferase</keyword>
<evidence type="ECO:0000256" key="3">
    <source>
        <dbReference type="ARBA" id="ARBA00022679"/>
    </source>
</evidence>
<dbReference type="Pfam" id="PF01555">
    <property type="entry name" value="N6_N4_Mtase"/>
    <property type="match status" value="1"/>
</dbReference>
<reference evidence="11" key="1">
    <citation type="submission" date="2016-11" db="EMBL/GenBank/DDBJ databases">
        <authorList>
            <person name="Varghese N."/>
            <person name="Submissions S."/>
        </authorList>
    </citation>
    <scope>NUCLEOTIDE SEQUENCE [LARGE SCALE GENOMIC DNA]</scope>
    <source>
        <strain evidence="11">DSM 10124</strain>
    </source>
</reference>
<dbReference type="GO" id="GO:0009307">
    <property type="term" value="P:DNA restriction-modification system"/>
    <property type="evidence" value="ECO:0007669"/>
    <property type="project" value="UniProtKB-KW"/>
</dbReference>
<feature type="domain" description="DNA methylase N-4/N-6" evidence="9">
    <location>
        <begin position="23"/>
        <end position="268"/>
    </location>
</feature>
<dbReference type="PROSITE" id="PS00093">
    <property type="entry name" value="N4_MTASE"/>
    <property type="match status" value="1"/>
</dbReference>
<dbReference type="GO" id="GO:0015667">
    <property type="term" value="F:site-specific DNA-methyltransferase (cytosine-N4-specific) activity"/>
    <property type="evidence" value="ECO:0007669"/>
    <property type="project" value="UniProtKB-EC"/>
</dbReference>
<name>A0A1M4XMU6_9CLOT</name>
<evidence type="ECO:0000256" key="7">
    <source>
        <dbReference type="ARBA" id="ARBA00049120"/>
    </source>
</evidence>
<keyword evidence="5" id="KW-0680">Restriction system</keyword>
<dbReference type="InterPro" id="IPR001091">
    <property type="entry name" value="RM_Methyltransferase"/>
</dbReference>
<organism evidence="10 11">
    <name type="scientific">Caloramator proteoclasticus DSM 10124</name>
    <dbReference type="NCBI Taxonomy" id="1121262"/>
    <lineage>
        <taxon>Bacteria</taxon>
        <taxon>Bacillati</taxon>
        <taxon>Bacillota</taxon>
        <taxon>Clostridia</taxon>
        <taxon>Eubacteriales</taxon>
        <taxon>Clostridiaceae</taxon>
        <taxon>Caloramator</taxon>
    </lineage>
</organism>
<evidence type="ECO:0000256" key="1">
    <source>
        <dbReference type="ARBA" id="ARBA00010203"/>
    </source>
</evidence>
<evidence type="ECO:0000256" key="8">
    <source>
        <dbReference type="RuleBase" id="RU362026"/>
    </source>
</evidence>
<comment type="similarity">
    <text evidence="1">Belongs to the N(4)/N(6)-methyltransferase family. N(4) subfamily.</text>
</comment>
<keyword evidence="4" id="KW-0949">S-adenosyl-L-methionine</keyword>
<evidence type="ECO:0000313" key="11">
    <source>
        <dbReference type="Proteomes" id="UP000184423"/>
    </source>
</evidence>
<dbReference type="InterPro" id="IPR002941">
    <property type="entry name" value="DNA_methylase_N4/N6"/>
</dbReference>
<evidence type="ECO:0000256" key="5">
    <source>
        <dbReference type="ARBA" id="ARBA00022747"/>
    </source>
</evidence>
<keyword evidence="11" id="KW-1185">Reference proteome</keyword>